<dbReference type="AlphaFoldDB" id="A0A6P8WBE6"/>
<dbReference type="KEGG" id="gacu:117561323"/>
<evidence type="ECO:0000259" key="5">
    <source>
        <dbReference type="PROSITE" id="PS50878"/>
    </source>
</evidence>
<dbReference type="InterPro" id="IPR001995">
    <property type="entry name" value="Peptidase_A2_cat"/>
</dbReference>
<reference evidence="7 8" key="1">
    <citation type="submission" date="2025-04" db="UniProtKB">
        <authorList>
            <consortium name="RefSeq"/>
        </authorList>
    </citation>
    <scope>IDENTIFICATION</scope>
</reference>
<comment type="similarity">
    <text evidence="1">Belongs to the beta type-B retroviral polymerase family. HERV class-II K(HML-2) pol subfamily.</text>
</comment>
<evidence type="ECO:0000256" key="2">
    <source>
        <dbReference type="ARBA" id="ARBA00012180"/>
    </source>
</evidence>
<dbReference type="GO" id="GO:0004190">
    <property type="term" value="F:aspartic-type endopeptidase activity"/>
    <property type="evidence" value="ECO:0007669"/>
    <property type="project" value="InterPro"/>
</dbReference>
<dbReference type="GO" id="GO:0004523">
    <property type="term" value="F:RNA-DNA hybrid ribonuclease activity"/>
    <property type="evidence" value="ECO:0007669"/>
    <property type="project" value="UniProtKB-EC"/>
</dbReference>
<dbReference type="SUPFAM" id="SSF50630">
    <property type="entry name" value="Acid proteases"/>
    <property type="match status" value="1"/>
</dbReference>
<evidence type="ECO:0000313" key="9">
    <source>
        <dbReference type="RefSeq" id="XP_034094502.1"/>
    </source>
</evidence>
<accession>A0A6P8WBE6</accession>
<evidence type="ECO:0000256" key="3">
    <source>
        <dbReference type="ARBA" id="ARBA00022801"/>
    </source>
</evidence>
<evidence type="ECO:0000313" key="11">
    <source>
        <dbReference type="RefSeq" id="XP_034094505.1"/>
    </source>
</evidence>
<keyword evidence="3" id="KW-0378">Hydrolase</keyword>
<dbReference type="RefSeq" id="XP_034094504.1">
    <property type="nucleotide sequence ID" value="XM_034238613.1"/>
</dbReference>
<dbReference type="InterPro" id="IPR000477">
    <property type="entry name" value="RT_dom"/>
</dbReference>
<dbReference type="InterPro" id="IPR051320">
    <property type="entry name" value="Viral_Replic_Matur_Polypro"/>
</dbReference>
<dbReference type="InterPro" id="IPR043128">
    <property type="entry name" value="Rev_trsase/Diguanyl_cyclase"/>
</dbReference>
<dbReference type="Gene3D" id="3.30.70.270">
    <property type="match status" value="2"/>
</dbReference>
<evidence type="ECO:0000313" key="7">
    <source>
        <dbReference type="RefSeq" id="XP_034094500.1"/>
    </source>
</evidence>
<dbReference type="PANTHER" id="PTHR33064">
    <property type="entry name" value="POL PROTEIN"/>
    <property type="match status" value="1"/>
</dbReference>
<evidence type="ECO:0000313" key="8">
    <source>
        <dbReference type="RefSeq" id="XP_034094501.1"/>
    </source>
</evidence>
<sequence length="599" mass="66731">MDMTVKNSKLPFLVDLGARYSTINSPVFNTSISSNTVSVIGFSEEIEQVPLTTPLTTRIAGQIFFHQYILAPRSPANLMGRDVLIKANASILCSPDGTRLNCSISTIKSGSQMLLGQSTEADATQYATIYWGLAQDKTPGLFYIFQQWKPWINLLRPYGSPPDPPHLTLNYDRKDDQSYAYDKEVAMSIWDVTTTNLFVGQAGLVELTDEQHYWYRMSAESTPHISLAIRKGYEAKELGPMVKTLLKVEDWEPTQIAALTFSPSHKAHALKICTQECIFMERHEVDRQHGRERTDHSFTDDMLRDLPPDLWSSDSHDVGFCSKAAPITFEVSSSMPINLSQYPVKPQAKGGISKLVEGLKRAGVLEPSKSEWNTPILPVSKPSGEYRMAHDLRTINAITTTALVPVPNPYTAICNISPEHTWFTCIDLANAFFCIPLAKSMRPIFSFTMGGEKLQYTRLPQGFSLSPGIFNKILRKQLDGVSLPEGVVLIQYVDDLLIAAPSAASCLEATTNLLVRLHATGFKVSKKKLQCTRKEVTFLGRVISPAGTGMSAAHQENILHHPKPKTVKNMLSFLGLTGYSRHYIPEYNPRTSELRTLIN</sequence>
<dbReference type="RefSeq" id="XP_034094502.1">
    <property type="nucleotide sequence ID" value="XM_034238611.1"/>
</dbReference>
<dbReference type="PROSITE" id="PS50878">
    <property type="entry name" value="RT_POL"/>
    <property type="match status" value="1"/>
</dbReference>
<proteinExistence type="inferred from homology"/>
<keyword evidence="6" id="KW-1185">Reference proteome</keyword>
<gene>
    <name evidence="7 8 9 10 11" type="primary">LOC117561323</name>
</gene>
<dbReference type="Proteomes" id="UP000515161">
    <property type="component" value="Unplaced"/>
</dbReference>
<dbReference type="Gene3D" id="2.40.70.10">
    <property type="entry name" value="Acid Proteases"/>
    <property type="match status" value="1"/>
</dbReference>
<dbReference type="GeneID" id="117561323"/>
<dbReference type="SUPFAM" id="SSF56672">
    <property type="entry name" value="DNA/RNA polymerases"/>
    <property type="match status" value="1"/>
</dbReference>
<dbReference type="EC" id="3.1.26.4" evidence="2"/>
<protein>
    <recommendedName>
        <fullName evidence="2">ribonuclease H</fullName>
        <ecNumber evidence="2">3.1.26.4</ecNumber>
    </recommendedName>
</protein>
<dbReference type="Gene3D" id="3.10.10.10">
    <property type="entry name" value="HIV Type 1 Reverse Transcriptase, subunit A, domain 1"/>
    <property type="match status" value="1"/>
</dbReference>
<evidence type="ECO:0000259" key="4">
    <source>
        <dbReference type="PROSITE" id="PS50175"/>
    </source>
</evidence>
<dbReference type="GO" id="GO:0006508">
    <property type="term" value="P:proteolysis"/>
    <property type="evidence" value="ECO:0007669"/>
    <property type="project" value="InterPro"/>
</dbReference>
<feature type="domain" description="Peptidase A2" evidence="4">
    <location>
        <begin position="10"/>
        <end position="83"/>
    </location>
</feature>
<dbReference type="Pfam" id="PF00078">
    <property type="entry name" value="RVT_1"/>
    <property type="match status" value="1"/>
</dbReference>
<dbReference type="PROSITE" id="PS50175">
    <property type="entry name" value="ASP_PROT_RETROV"/>
    <property type="match status" value="1"/>
</dbReference>
<dbReference type="PANTHER" id="PTHR33064:SF37">
    <property type="entry name" value="RIBONUCLEASE H"/>
    <property type="match status" value="1"/>
</dbReference>
<dbReference type="RefSeq" id="XP_034094501.1">
    <property type="nucleotide sequence ID" value="XM_034238610.1"/>
</dbReference>
<feature type="domain" description="Reverse transcriptase" evidence="5">
    <location>
        <begin position="360"/>
        <end position="543"/>
    </location>
</feature>
<name>A0A6P8WBE6_GYMAC</name>
<dbReference type="InterPro" id="IPR043502">
    <property type="entry name" value="DNA/RNA_pol_sf"/>
</dbReference>
<evidence type="ECO:0000256" key="1">
    <source>
        <dbReference type="ARBA" id="ARBA00010879"/>
    </source>
</evidence>
<dbReference type="RefSeq" id="XP_034094500.1">
    <property type="nucleotide sequence ID" value="XM_034238609.1"/>
</dbReference>
<dbReference type="RefSeq" id="XP_034094505.1">
    <property type="nucleotide sequence ID" value="XM_034238614.1"/>
</dbReference>
<dbReference type="OrthoDB" id="8947436at2759"/>
<dbReference type="InterPro" id="IPR021109">
    <property type="entry name" value="Peptidase_aspartic_dom_sf"/>
</dbReference>
<evidence type="ECO:0000313" key="6">
    <source>
        <dbReference type="Proteomes" id="UP000515161"/>
    </source>
</evidence>
<evidence type="ECO:0000313" key="10">
    <source>
        <dbReference type="RefSeq" id="XP_034094504.1"/>
    </source>
</evidence>
<organism evidence="6 7">
    <name type="scientific">Gymnodraco acuticeps</name>
    <name type="common">Antarctic dragonfish</name>
    <dbReference type="NCBI Taxonomy" id="8218"/>
    <lineage>
        <taxon>Eukaryota</taxon>
        <taxon>Metazoa</taxon>
        <taxon>Chordata</taxon>
        <taxon>Craniata</taxon>
        <taxon>Vertebrata</taxon>
        <taxon>Euteleostomi</taxon>
        <taxon>Actinopterygii</taxon>
        <taxon>Neopterygii</taxon>
        <taxon>Teleostei</taxon>
        <taxon>Neoteleostei</taxon>
        <taxon>Acanthomorphata</taxon>
        <taxon>Eupercaria</taxon>
        <taxon>Perciformes</taxon>
        <taxon>Notothenioidei</taxon>
        <taxon>Bathydraconidae</taxon>
        <taxon>Gymnodraco</taxon>
    </lineage>
</organism>